<reference evidence="3" key="1">
    <citation type="submission" date="2017-04" db="EMBL/GenBank/DDBJ databases">
        <title>Plasmodium gonderi genome.</title>
        <authorList>
            <person name="Arisue N."/>
            <person name="Honma H."/>
            <person name="Kawai S."/>
            <person name="Tougan T."/>
            <person name="Tanabe K."/>
            <person name="Horii T."/>
        </authorList>
    </citation>
    <scope>NUCLEOTIDE SEQUENCE [LARGE SCALE GENOMIC DNA]</scope>
    <source>
        <strain evidence="3">ATCC 30045</strain>
    </source>
</reference>
<keyword evidence="3" id="KW-1185">Reference proteome</keyword>
<evidence type="ECO:0000259" key="1">
    <source>
        <dbReference type="Pfam" id="PF01145"/>
    </source>
</evidence>
<dbReference type="RefSeq" id="XP_028542379.1">
    <property type="nucleotide sequence ID" value="XM_028686578.1"/>
</dbReference>
<evidence type="ECO:0000313" key="2">
    <source>
        <dbReference type="EMBL" id="GAW79790.1"/>
    </source>
</evidence>
<dbReference type="OMA" id="ENERKPH"/>
<dbReference type="Pfam" id="PF01145">
    <property type="entry name" value="Band_7"/>
    <property type="match status" value="1"/>
</dbReference>
<dbReference type="OrthoDB" id="428964at2759"/>
<name>A0A1Y1JC23_PLAGO</name>
<organism evidence="2 3">
    <name type="scientific">Plasmodium gonderi</name>
    <dbReference type="NCBI Taxonomy" id="77519"/>
    <lineage>
        <taxon>Eukaryota</taxon>
        <taxon>Sar</taxon>
        <taxon>Alveolata</taxon>
        <taxon>Apicomplexa</taxon>
        <taxon>Aconoidasida</taxon>
        <taxon>Haemosporida</taxon>
        <taxon>Plasmodiidae</taxon>
        <taxon>Plasmodium</taxon>
        <taxon>Plasmodium (Plasmodium)</taxon>
    </lineage>
</organism>
<dbReference type="AlphaFoldDB" id="A0A1Y1JC23"/>
<dbReference type="Proteomes" id="UP000195521">
    <property type="component" value="Unassembled WGS sequence"/>
</dbReference>
<gene>
    <name evidence="2" type="ORF">PGO_052000</name>
</gene>
<dbReference type="EMBL" id="BDQF01000006">
    <property type="protein sequence ID" value="GAW79790.1"/>
    <property type="molecule type" value="Genomic_DNA"/>
</dbReference>
<feature type="domain" description="Band 7" evidence="1">
    <location>
        <begin position="133"/>
        <end position="266"/>
    </location>
</feature>
<dbReference type="GeneID" id="39746502"/>
<proteinExistence type="predicted"/>
<comment type="caution">
    <text evidence="2">The sequence shown here is derived from an EMBL/GenBank/DDBJ whole genome shotgun (WGS) entry which is preliminary data.</text>
</comment>
<accession>A0A1Y1JC23</accession>
<evidence type="ECO:0000313" key="3">
    <source>
        <dbReference type="Proteomes" id="UP000195521"/>
    </source>
</evidence>
<dbReference type="InterPro" id="IPR001107">
    <property type="entry name" value="Band_7"/>
</dbReference>
<sequence>MRRNFFFVKNYSKCKKEGNLKMRRKCYIHNLAEFINIKKVDKEKKQYFMSYNNNGINKIESQMQRRVNIPHVDFEKKNDGDNDETLYSNINMASYHNEMIQPCDEIKFGRMKSFKLLGLCLIMSLFFYCTLKKVPEGYICLVQNKKDYTVLPYIYDDLMTFFYNPLKYKVIIMRVTPIQKKFTRIYETLDKKQVRVKLQVKMKPKIPFIIEIFSSFGDNYSTNYIEREMNLDIMNVVKNYNLATLTQSSKELNKTTHDTVDDAVDQIMDRFYDCSIFHKIILLDVSILFERAE</sequence>
<protein>
    <submittedName>
        <fullName evidence="2">Prohibitin-like protein</fullName>
    </submittedName>
</protein>